<evidence type="ECO:0000259" key="7">
    <source>
        <dbReference type="Pfam" id="PF09335"/>
    </source>
</evidence>
<evidence type="ECO:0000256" key="5">
    <source>
        <dbReference type="ARBA" id="ARBA00023136"/>
    </source>
</evidence>
<dbReference type="InterPro" id="IPR032816">
    <property type="entry name" value="VTT_dom"/>
</dbReference>
<gene>
    <name evidence="8" type="ORF">B1B_04385</name>
</gene>
<dbReference type="GO" id="GO:0005886">
    <property type="term" value="C:plasma membrane"/>
    <property type="evidence" value="ECO:0007669"/>
    <property type="project" value="UniProtKB-SubCell"/>
</dbReference>
<reference evidence="8" key="2">
    <citation type="journal article" date="2014" name="ISME J.">
        <title>Microbial stratification in low pH oxic and suboxic macroscopic growths along an acid mine drainage.</title>
        <authorList>
            <person name="Mendez-Garcia C."/>
            <person name="Mesa V."/>
            <person name="Sprenger R.R."/>
            <person name="Richter M."/>
            <person name="Diez M.S."/>
            <person name="Solano J."/>
            <person name="Bargiela R."/>
            <person name="Golyshina O.V."/>
            <person name="Manteca A."/>
            <person name="Ramos J.L."/>
            <person name="Gallego J.R."/>
            <person name="Llorente I."/>
            <person name="Martins Dos Santos V.A."/>
            <person name="Jensen O.N."/>
            <person name="Pelaez A.I."/>
            <person name="Sanchez J."/>
            <person name="Ferrer M."/>
        </authorList>
    </citation>
    <scope>NUCLEOTIDE SEQUENCE</scope>
</reference>
<evidence type="ECO:0000256" key="2">
    <source>
        <dbReference type="ARBA" id="ARBA00022475"/>
    </source>
</evidence>
<feature type="transmembrane region" description="Helical" evidence="6">
    <location>
        <begin position="98"/>
        <end position="118"/>
    </location>
</feature>
<keyword evidence="2" id="KW-1003">Cell membrane</keyword>
<evidence type="ECO:0000256" key="4">
    <source>
        <dbReference type="ARBA" id="ARBA00022989"/>
    </source>
</evidence>
<dbReference type="EMBL" id="AUZY01002748">
    <property type="protein sequence ID" value="EQD71551.1"/>
    <property type="molecule type" value="Genomic_DNA"/>
</dbReference>
<dbReference type="PANTHER" id="PTHR12677:SF59">
    <property type="entry name" value="GOLGI APPARATUS MEMBRANE PROTEIN TVP38-RELATED"/>
    <property type="match status" value="1"/>
</dbReference>
<feature type="transmembrane region" description="Helical" evidence="6">
    <location>
        <begin position="213"/>
        <end position="230"/>
    </location>
</feature>
<feature type="transmembrane region" description="Helical" evidence="6">
    <location>
        <begin position="175"/>
        <end position="193"/>
    </location>
</feature>
<proteinExistence type="predicted"/>
<name>T1BF22_9ZZZZ</name>
<dbReference type="Pfam" id="PF09335">
    <property type="entry name" value="VTT_dom"/>
    <property type="match status" value="1"/>
</dbReference>
<feature type="transmembrane region" description="Helical" evidence="6">
    <location>
        <begin position="58"/>
        <end position="91"/>
    </location>
</feature>
<evidence type="ECO:0000256" key="3">
    <source>
        <dbReference type="ARBA" id="ARBA00022692"/>
    </source>
</evidence>
<sequence length="243" mass="27371">MRPSVRNRQSMWVRVAVLATLVAVAWLAVRMGLLPWLQLNRIQAEIGYFRGLVRQHEMLAILILGGLYFLATVLSLPFGIFLSVLLGYLLGRWMGTSLIVCSATAGALTLFVLARWFLGRWIRSRLDKQPQAALIARGFEHHAFNYLLLLRLIPLFPFWLINLVPAVTAIRTRDYVVATFLGILPASFVFANFGASLRHFRLGNPWSTETVTALILIILLSLLPVIYRLWKKRCPGIGSEVSG</sequence>
<organism evidence="8">
    <name type="scientific">mine drainage metagenome</name>
    <dbReference type="NCBI Taxonomy" id="410659"/>
    <lineage>
        <taxon>unclassified sequences</taxon>
        <taxon>metagenomes</taxon>
        <taxon>ecological metagenomes</taxon>
    </lineage>
</organism>
<accession>T1BF22</accession>
<evidence type="ECO:0000256" key="1">
    <source>
        <dbReference type="ARBA" id="ARBA00004651"/>
    </source>
</evidence>
<keyword evidence="5 6" id="KW-0472">Membrane</keyword>
<reference evidence="8" key="1">
    <citation type="submission" date="2013-08" db="EMBL/GenBank/DDBJ databases">
        <authorList>
            <person name="Mendez C."/>
            <person name="Richter M."/>
            <person name="Ferrer M."/>
            <person name="Sanchez J."/>
        </authorList>
    </citation>
    <scope>NUCLEOTIDE SEQUENCE</scope>
</reference>
<dbReference type="PANTHER" id="PTHR12677">
    <property type="entry name" value="GOLGI APPARATUS MEMBRANE PROTEIN TVP38-RELATED"/>
    <property type="match status" value="1"/>
</dbReference>
<feature type="transmembrane region" description="Helical" evidence="6">
    <location>
        <begin position="143"/>
        <end position="163"/>
    </location>
</feature>
<evidence type="ECO:0000313" key="8">
    <source>
        <dbReference type="EMBL" id="EQD71551.1"/>
    </source>
</evidence>
<feature type="transmembrane region" description="Helical" evidence="6">
    <location>
        <begin position="12"/>
        <end position="29"/>
    </location>
</feature>
<keyword evidence="3 6" id="KW-0812">Transmembrane</keyword>
<keyword evidence="4 6" id="KW-1133">Transmembrane helix</keyword>
<dbReference type="AlphaFoldDB" id="T1BF22"/>
<feature type="domain" description="VTT" evidence="7">
    <location>
        <begin position="81"/>
        <end position="195"/>
    </location>
</feature>
<protein>
    <submittedName>
        <fullName evidence="8">Membrane protein containing SNARE associated domain protein</fullName>
    </submittedName>
</protein>
<comment type="subcellular location">
    <subcellularLocation>
        <location evidence="1">Cell membrane</location>
        <topology evidence="1">Multi-pass membrane protein</topology>
    </subcellularLocation>
</comment>
<dbReference type="InterPro" id="IPR015414">
    <property type="entry name" value="TMEM64"/>
</dbReference>
<evidence type="ECO:0000256" key="6">
    <source>
        <dbReference type="SAM" id="Phobius"/>
    </source>
</evidence>
<comment type="caution">
    <text evidence="8">The sequence shown here is derived from an EMBL/GenBank/DDBJ whole genome shotgun (WGS) entry which is preliminary data.</text>
</comment>